<accession>A0A6J1QZK1</accession>
<dbReference type="Proteomes" id="UP000504618">
    <property type="component" value="Unplaced"/>
</dbReference>
<feature type="region of interest" description="Disordered" evidence="1">
    <location>
        <begin position="1"/>
        <end position="85"/>
    </location>
</feature>
<gene>
    <name evidence="3" type="primary">LOC112463871</name>
</gene>
<name>A0A6J1QZK1_9HYME</name>
<feature type="non-terminal residue" evidence="3">
    <location>
        <position position="1"/>
    </location>
</feature>
<evidence type="ECO:0000256" key="1">
    <source>
        <dbReference type="SAM" id="MobiDB-lite"/>
    </source>
</evidence>
<reference evidence="3" key="1">
    <citation type="submission" date="2025-08" db="UniProtKB">
        <authorList>
            <consortium name="RefSeq"/>
        </authorList>
    </citation>
    <scope>IDENTIFICATION</scope>
    <source>
        <tissue evidence="3">Whole body</tissue>
    </source>
</reference>
<organism evidence="2 3">
    <name type="scientific">Temnothorax curvispinosus</name>
    <dbReference type="NCBI Taxonomy" id="300111"/>
    <lineage>
        <taxon>Eukaryota</taxon>
        <taxon>Metazoa</taxon>
        <taxon>Ecdysozoa</taxon>
        <taxon>Arthropoda</taxon>
        <taxon>Hexapoda</taxon>
        <taxon>Insecta</taxon>
        <taxon>Pterygota</taxon>
        <taxon>Neoptera</taxon>
        <taxon>Endopterygota</taxon>
        <taxon>Hymenoptera</taxon>
        <taxon>Apocrita</taxon>
        <taxon>Aculeata</taxon>
        <taxon>Formicoidea</taxon>
        <taxon>Formicidae</taxon>
        <taxon>Myrmicinae</taxon>
        <taxon>Temnothorax</taxon>
    </lineage>
</organism>
<dbReference type="RefSeq" id="XP_024886301.1">
    <property type="nucleotide sequence ID" value="XM_025030533.1"/>
</dbReference>
<dbReference type="AlphaFoldDB" id="A0A6J1QZK1"/>
<dbReference type="GeneID" id="112463871"/>
<evidence type="ECO:0000313" key="3">
    <source>
        <dbReference type="RefSeq" id="XP_024886301.1"/>
    </source>
</evidence>
<keyword evidence="2" id="KW-1185">Reference proteome</keyword>
<protein>
    <submittedName>
        <fullName evidence="3">Uncharacterized protein LOC112463871</fullName>
    </submittedName>
</protein>
<sequence length="205" mass="21551">NSDSSDSEIQEERSAAPPRQPPAPRLPTAQVGTPPGISRGRALRIALGSDSSDSEIQEERSAAPPRQPPAPRLPTAQVGTPPGISRGRALRIALGFPTTQVGTPPGISRGQALRNALGLPTVQVGTPPGISRGQALRNALGLPAIGRGRAQIYADSLTQGRAYRPTAEDERLADEAFDQLELMAALRRMPAGRGHGPPLVKIKMH</sequence>
<proteinExistence type="predicted"/>
<evidence type="ECO:0000313" key="2">
    <source>
        <dbReference type="Proteomes" id="UP000504618"/>
    </source>
</evidence>